<feature type="binding site" evidence="7">
    <location>
        <position position="212"/>
    </location>
    <ligand>
        <name>Zn(2+)</name>
        <dbReference type="ChEBI" id="CHEBI:29105"/>
        <note>catalytic</note>
    </ligand>
</feature>
<evidence type="ECO:0000256" key="8">
    <source>
        <dbReference type="RuleBase" id="RU361183"/>
    </source>
</evidence>
<evidence type="ECO:0000259" key="9">
    <source>
        <dbReference type="PROSITE" id="PS51864"/>
    </source>
</evidence>
<keyword evidence="7 8" id="KW-0862">Zinc</keyword>
<keyword evidence="10" id="KW-1185">Reference proteome</keyword>
<evidence type="ECO:0000256" key="7">
    <source>
        <dbReference type="PROSITE-ProRule" id="PRU01211"/>
    </source>
</evidence>
<feature type="binding site" evidence="7">
    <location>
        <position position="206"/>
    </location>
    <ligand>
        <name>Zn(2+)</name>
        <dbReference type="ChEBI" id="CHEBI:29105"/>
        <note>catalytic</note>
    </ligand>
</feature>
<feature type="active site" evidence="7">
    <location>
        <position position="203"/>
    </location>
</feature>
<keyword evidence="4" id="KW-1015">Disulfide bond</keyword>
<feature type="signal peptide" evidence="6 8">
    <location>
        <begin position="1"/>
        <end position="19"/>
    </location>
</feature>
<comment type="cofactor">
    <cofactor evidence="7 8">
        <name>Zn(2+)</name>
        <dbReference type="ChEBI" id="CHEBI:29105"/>
    </cofactor>
    <text evidence="7 8">Binds 1 zinc ion per subunit.</text>
</comment>
<evidence type="ECO:0000256" key="3">
    <source>
        <dbReference type="ARBA" id="ARBA00022729"/>
    </source>
</evidence>
<keyword evidence="7 8" id="KW-0378">Hydrolase</keyword>
<keyword evidence="3 6" id="KW-0732">Signal</keyword>
<dbReference type="GO" id="GO:0004222">
    <property type="term" value="F:metalloendopeptidase activity"/>
    <property type="evidence" value="ECO:0007669"/>
    <property type="project" value="UniProtKB-UniRule"/>
</dbReference>
<keyword evidence="7 8" id="KW-0645">Protease</keyword>
<dbReference type="GO" id="GO:0006508">
    <property type="term" value="P:proteolysis"/>
    <property type="evidence" value="ECO:0007669"/>
    <property type="project" value="UniProtKB-KW"/>
</dbReference>
<feature type="domain" description="Peptidase M12A" evidence="9">
    <location>
        <begin position="104"/>
        <end position="307"/>
    </location>
</feature>
<dbReference type="SUPFAM" id="SSF55486">
    <property type="entry name" value="Metalloproteases ('zincins'), catalytic domain"/>
    <property type="match status" value="1"/>
</dbReference>
<evidence type="ECO:0000313" key="11">
    <source>
        <dbReference type="WBParaSite" id="MBELARI_LOCUS14765"/>
    </source>
</evidence>
<organism evidence="10 11">
    <name type="scientific">Mesorhabditis belari</name>
    <dbReference type="NCBI Taxonomy" id="2138241"/>
    <lineage>
        <taxon>Eukaryota</taxon>
        <taxon>Metazoa</taxon>
        <taxon>Ecdysozoa</taxon>
        <taxon>Nematoda</taxon>
        <taxon>Chromadorea</taxon>
        <taxon>Rhabditida</taxon>
        <taxon>Rhabditina</taxon>
        <taxon>Rhabditomorpha</taxon>
        <taxon>Rhabditoidea</taxon>
        <taxon>Rhabditidae</taxon>
        <taxon>Mesorhabditinae</taxon>
        <taxon>Mesorhabditis</taxon>
    </lineage>
</organism>
<feature type="chain" id="PRO_5041780332" description="Zinc metalloproteinase" evidence="6 8">
    <location>
        <begin position="20"/>
        <end position="465"/>
    </location>
</feature>
<dbReference type="PANTHER" id="PTHR10127:SF891">
    <property type="entry name" value="ZINC METALLOPROTEINASE NAS-29"/>
    <property type="match status" value="1"/>
</dbReference>
<dbReference type="AlphaFoldDB" id="A0AAF3ELG3"/>
<dbReference type="InterPro" id="IPR017050">
    <property type="entry name" value="Metallopeptidase_nem"/>
</dbReference>
<evidence type="ECO:0000256" key="5">
    <source>
        <dbReference type="ARBA" id="ARBA00023180"/>
    </source>
</evidence>
<dbReference type="PROSITE" id="PS51864">
    <property type="entry name" value="ASTACIN"/>
    <property type="match status" value="1"/>
</dbReference>
<dbReference type="PANTHER" id="PTHR10127">
    <property type="entry name" value="DISCOIDIN, CUB, EGF, LAMININ , AND ZINC METALLOPROTEASE DOMAIN CONTAINING"/>
    <property type="match status" value="1"/>
</dbReference>
<dbReference type="PIRSF" id="PIRSF036365">
    <property type="entry name" value="Astacin_nematoda"/>
    <property type="match status" value="1"/>
</dbReference>
<dbReference type="InterPro" id="IPR024079">
    <property type="entry name" value="MetalloPept_cat_dom_sf"/>
</dbReference>
<accession>A0AAF3ELG3</accession>
<evidence type="ECO:0000313" key="10">
    <source>
        <dbReference type="Proteomes" id="UP000887575"/>
    </source>
</evidence>
<proteinExistence type="predicted"/>
<dbReference type="CDD" id="cd04280">
    <property type="entry name" value="ZnMc_astacin_like"/>
    <property type="match status" value="1"/>
</dbReference>
<name>A0AAF3ELG3_9BILA</name>
<comment type="subcellular location">
    <subcellularLocation>
        <location evidence="1 6">Secreted</location>
    </subcellularLocation>
</comment>
<keyword evidence="7 8" id="KW-0479">Metal-binding</keyword>
<evidence type="ECO:0000256" key="6">
    <source>
        <dbReference type="PIRNR" id="PIRNR036365"/>
    </source>
</evidence>
<dbReference type="Gene3D" id="3.40.390.10">
    <property type="entry name" value="Collagenase (Catalytic Domain)"/>
    <property type="match status" value="1"/>
</dbReference>
<dbReference type="GO" id="GO:0018996">
    <property type="term" value="P:molting cycle, collagen and cuticulin-based cuticle"/>
    <property type="evidence" value="ECO:0007669"/>
    <property type="project" value="InterPro"/>
</dbReference>
<sequence>MKFHLLRLLVLYFFNYSFAKFNDDVSLSDLVPDPLFPDQALRQDYVTLNFNYDDVDETVESDRMFSISKMNRLYKNFLFQGDLVISKEFLKEIVKASSIRGKRQAYRDSNYPKTIWTDEIPYSMHPKMPQKTRRVIRTAIKFWETETCVRFKNAQQRGKNTSHLFFTHQNPGCWSTVGRDVHMKKQVVNVGPGCDQFGVVTHETAHALGIFHEQSRYDRDEFVDIVENRIIDNQKLNFIKIPPQFLSTYDLPYDLGSVMHYAPYEFAKTRKHFTLLPKDLRFMATLGQIDGPSFKDVLLVNKHYKCSDKCKSEISCQNLGYQNPNDCQKCKCPKSFGGRFCEEIEKSSSEICGGTINVTDDLQALMVNFGSMKRVTSRRKCVYHLKANEDRKILLAVKILFGNCIQGCQFNHLLINDRSDLITSGFRLCCSKVEELHFFTYQNFASSEFSTGVHAFQGILVFRSG</sequence>
<dbReference type="PRINTS" id="PR00480">
    <property type="entry name" value="ASTACIN"/>
</dbReference>
<keyword evidence="5" id="KW-0325">Glycoprotein</keyword>
<dbReference type="Pfam" id="PF01400">
    <property type="entry name" value="Astacin"/>
    <property type="match status" value="1"/>
</dbReference>
<dbReference type="SMART" id="SM00235">
    <property type="entry name" value="ZnMc"/>
    <property type="match status" value="1"/>
</dbReference>
<dbReference type="GO" id="GO:0005576">
    <property type="term" value="C:extracellular region"/>
    <property type="evidence" value="ECO:0007669"/>
    <property type="project" value="UniProtKB-SubCell"/>
</dbReference>
<dbReference type="InterPro" id="IPR006026">
    <property type="entry name" value="Peptidase_Metallo"/>
</dbReference>
<evidence type="ECO:0000256" key="1">
    <source>
        <dbReference type="ARBA" id="ARBA00004613"/>
    </source>
</evidence>
<dbReference type="InterPro" id="IPR001506">
    <property type="entry name" value="Peptidase_M12A"/>
</dbReference>
<dbReference type="InterPro" id="IPR034035">
    <property type="entry name" value="Astacin-like_dom"/>
</dbReference>
<dbReference type="WBParaSite" id="MBELARI_LOCUS14765">
    <property type="protein sequence ID" value="MBELARI_LOCUS14765"/>
    <property type="gene ID" value="MBELARI_LOCUS14765"/>
</dbReference>
<evidence type="ECO:0000256" key="4">
    <source>
        <dbReference type="ARBA" id="ARBA00023157"/>
    </source>
</evidence>
<protein>
    <recommendedName>
        <fullName evidence="6">Zinc metalloproteinase</fullName>
    </recommendedName>
</protein>
<evidence type="ECO:0000256" key="2">
    <source>
        <dbReference type="ARBA" id="ARBA00022525"/>
    </source>
</evidence>
<dbReference type="GO" id="GO:0008270">
    <property type="term" value="F:zinc ion binding"/>
    <property type="evidence" value="ECO:0007669"/>
    <property type="project" value="UniProtKB-UniRule"/>
</dbReference>
<feature type="binding site" evidence="7">
    <location>
        <position position="202"/>
    </location>
    <ligand>
        <name>Zn(2+)</name>
        <dbReference type="ChEBI" id="CHEBI:29105"/>
        <note>catalytic</note>
    </ligand>
</feature>
<keyword evidence="2 6" id="KW-0964">Secreted</keyword>
<reference evidence="11" key="1">
    <citation type="submission" date="2024-02" db="UniProtKB">
        <authorList>
            <consortium name="WormBaseParasite"/>
        </authorList>
    </citation>
    <scope>IDENTIFICATION</scope>
</reference>
<keyword evidence="7 8" id="KW-0482">Metalloprotease</keyword>
<dbReference type="Proteomes" id="UP000887575">
    <property type="component" value="Unassembled WGS sequence"/>
</dbReference>
<comment type="caution">
    <text evidence="7">Lacks conserved residue(s) required for the propagation of feature annotation.</text>
</comment>